<feature type="compositionally biased region" description="Polar residues" evidence="1">
    <location>
        <begin position="78"/>
        <end position="92"/>
    </location>
</feature>
<feature type="region of interest" description="Disordered" evidence="1">
    <location>
        <begin position="123"/>
        <end position="164"/>
    </location>
</feature>
<feature type="region of interest" description="Disordered" evidence="1">
    <location>
        <begin position="1"/>
        <end position="101"/>
    </location>
</feature>
<feature type="region of interest" description="Disordered" evidence="1">
    <location>
        <begin position="221"/>
        <end position="267"/>
    </location>
</feature>
<evidence type="ECO:0000313" key="3">
    <source>
        <dbReference type="Proteomes" id="UP001163846"/>
    </source>
</evidence>
<dbReference type="AlphaFoldDB" id="A0AA38P731"/>
<proteinExistence type="predicted"/>
<feature type="compositionally biased region" description="Basic and acidic residues" evidence="1">
    <location>
        <begin position="302"/>
        <end position="311"/>
    </location>
</feature>
<protein>
    <submittedName>
        <fullName evidence="2">Uncharacterized protein</fullName>
    </submittedName>
</protein>
<evidence type="ECO:0000313" key="2">
    <source>
        <dbReference type="EMBL" id="KAJ3837513.1"/>
    </source>
</evidence>
<feature type="compositionally biased region" description="Basic residues" evidence="1">
    <location>
        <begin position="31"/>
        <end position="43"/>
    </location>
</feature>
<reference evidence="2" key="1">
    <citation type="submission" date="2022-08" db="EMBL/GenBank/DDBJ databases">
        <authorList>
            <consortium name="DOE Joint Genome Institute"/>
            <person name="Min B."/>
            <person name="Riley R."/>
            <person name="Sierra-Patev S."/>
            <person name="Naranjo-Ortiz M."/>
            <person name="Looney B."/>
            <person name="Konkel Z."/>
            <person name="Slot J.C."/>
            <person name="Sakamoto Y."/>
            <person name="Steenwyk J.L."/>
            <person name="Rokas A."/>
            <person name="Carro J."/>
            <person name="Camarero S."/>
            <person name="Ferreira P."/>
            <person name="Molpeceres G."/>
            <person name="Ruiz-Duenas F.J."/>
            <person name="Serrano A."/>
            <person name="Henrissat B."/>
            <person name="Drula E."/>
            <person name="Hughes K.W."/>
            <person name="Mata J.L."/>
            <person name="Ishikawa N.K."/>
            <person name="Vargas-Isla R."/>
            <person name="Ushijima S."/>
            <person name="Smith C.A."/>
            <person name="Ahrendt S."/>
            <person name="Andreopoulos W."/>
            <person name="He G."/>
            <person name="Labutti K."/>
            <person name="Lipzen A."/>
            <person name="Ng V."/>
            <person name="Sandor L."/>
            <person name="Barry K."/>
            <person name="Martinez A.T."/>
            <person name="Xiao Y."/>
            <person name="Gibbons J.G."/>
            <person name="Terashima K."/>
            <person name="Hibbett D.S."/>
            <person name="Grigoriev I.V."/>
        </authorList>
    </citation>
    <scope>NUCLEOTIDE SEQUENCE</scope>
    <source>
        <strain evidence="2">TFB9207</strain>
    </source>
</reference>
<gene>
    <name evidence="2" type="ORF">F5878DRAFT_662036</name>
</gene>
<sequence>MDFPMPDIIPEIKLPAAGPLPPLKFTASPPPKRKKVSKPKAKRVTGESSLQPSAPEIVFDPETSDEQPASKRPRVTAVESSFEQPSAQLPQMSSSVSSSMTAYTQSQDTSALAFNEYNQNTLASAPTTTMNTERPPPPSFNYNNITIVVPSPPPAARSEHDDESKRKAYKDAFLASAALLARHSRKPFYYYQESLDGPLEPQDYYNLTPIPIPLASTMVEPDAYNPASRGSATAAASTSGTQNQDKTTKKPAKKVHPNTRDFKAQLKAAFPTREDMFRYIESVKDSGRPPMVPQTMKNAKKGGGDGEGRRE</sequence>
<feature type="compositionally biased region" description="Polar residues" evidence="1">
    <location>
        <begin position="123"/>
        <end position="132"/>
    </location>
</feature>
<dbReference type="EMBL" id="MU806241">
    <property type="protein sequence ID" value="KAJ3837513.1"/>
    <property type="molecule type" value="Genomic_DNA"/>
</dbReference>
<feature type="compositionally biased region" description="Low complexity" evidence="1">
    <location>
        <begin position="227"/>
        <end position="241"/>
    </location>
</feature>
<evidence type="ECO:0000256" key="1">
    <source>
        <dbReference type="SAM" id="MobiDB-lite"/>
    </source>
</evidence>
<name>A0AA38P731_9AGAR</name>
<comment type="caution">
    <text evidence="2">The sequence shown here is derived from an EMBL/GenBank/DDBJ whole genome shotgun (WGS) entry which is preliminary data.</text>
</comment>
<organism evidence="2 3">
    <name type="scientific">Lentinula raphanica</name>
    <dbReference type="NCBI Taxonomy" id="153919"/>
    <lineage>
        <taxon>Eukaryota</taxon>
        <taxon>Fungi</taxon>
        <taxon>Dikarya</taxon>
        <taxon>Basidiomycota</taxon>
        <taxon>Agaricomycotina</taxon>
        <taxon>Agaricomycetes</taxon>
        <taxon>Agaricomycetidae</taxon>
        <taxon>Agaricales</taxon>
        <taxon>Marasmiineae</taxon>
        <taxon>Omphalotaceae</taxon>
        <taxon>Lentinula</taxon>
    </lineage>
</organism>
<keyword evidence="3" id="KW-1185">Reference proteome</keyword>
<dbReference type="Proteomes" id="UP001163846">
    <property type="component" value="Unassembled WGS sequence"/>
</dbReference>
<accession>A0AA38P731</accession>
<feature type="region of interest" description="Disordered" evidence="1">
    <location>
        <begin position="282"/>
        <end position="311"/>
    </location>
</feature>